<feature type="transmembrane region" description="Helical" evidence="1">
    <location>
        <begin position="12"/>
        <end position="35"/>
    </location>
</feature>
<keyword evidence="1" id="KW-1133">Transmembrane helix</keyword>
<dbReference type="Proteomes" id="UP000245680">
    <property type="component" value="Unassembled WGS sequence"/>
</dbReference>
<dbReference type="RefSeq" id="WP_109811470.1">
    <property type="nucleotide sequence ID" value="NZ_QGKU01000032.1"/>
</dbReference>
<evidence type="ECO:0000313" key="2">
    <source>
        <dbReference type="EMBL" id="PWR02810.1"/>
    </source>
</evidence>
<proteinExistence type="predicted"/>
<evidence type="ECO:0000256" key="1">
    <source>
        <dbReference type="SAM" id="Phobius"/>
    </source>
</evidence>
<keyword evidence="3" id="KW-1185">Reference proteome</keyword>
<comment type="caution">
    <text evidence="2">The sequence shown here is derived from an EMBL/GenBank/DDBJ whole genome shotgun (WGS) entry which is preliminary data.</text>
</comment>
<accession>A0A2V2LBD6</accession>
<name>A0A2V2LBD6_9RHOB</name>
<evidence type="ECO:0000313" key="3">
    <source>
        <dbReference type="Proteomes" id="UP000245680"/>
    </source>
</evidence>
<reference evidence="2 3" key="1">
    <citation type="submission" date="2018-05" db="EMBL/GenBank/DDBJ databases">
        <title>Rhodobacteraceae gen. nov., sp. nov. isolated from sea water.</title>
        <authorList>
            <person name="Ren Y."/>
        </authorList>
    </citation>
    <scope>NUCLEOTIDE SEQUENCE [LARGE SCALE GENOMIC DNA]</scope>
    <source>
        <strain evidence="2 3">TG-679</strain>
    </source>
</reference>
<keyword evidence="1" id="KW-0472">Membrane</keyword>
<sequence>MHKPIQKRRLFSLLLNFPLGVLCGAILSLAMAWLIDATTNPTIEKIVTQNFGSIVAFITASIALVGVAANIENQNSLKDEEYRRRYRARIASLSIIIADCNEKAKEGILLLSQQICRDNLWPDHEFPHFSPDSLRVFRELIELARTKTQKFTSTSF</sequence>
<dbReference type="AlphaFoldDB" id="A0A2V2LBD6"/>
<feature type="transmembrane region" description="Helical" evidence="1">
    <location>
        <begin position="47"/>
        <end position="69"/>
    </location>
</feature>
<gene>
    <name evidence="2" type="ORF">DKT77_09540</name>
</gene>
<protein>
    <submittedName>
        <fullName evidence="2">Uncharacterized protein</fullName>
    </submittedName>
</protein>
<organism evidence="2 3">
    <name type="scientific">Meridianimarinicoccus roseus</name>
    <dbReference type="NCBI Taxonomy" id="2072018"/>
    <lineage>
        <taxon>Bacteria</taxon>
        <taxon>Pseudomonadati</taxon>
        <taxon>Pseudomonadota</taxon>
        <taxon>Alphaproteobacteria</taxon>
        <taxon>Rhodobacterales</taxon>
        <taxon>Paracoccaceae</taxon>
        <taxon>Meridianimarinicoccus</taxon>
    </lineage>
</organism>
<dbReference type="EMBL" id="QGKU01000032">
    <property type="protein sequence ID" value="PWR02810.1"/>
    <property type="molecule type" value="Genomic_DNA"/>
</dbReference>
<keyword evidence="1" id="KW-0812">Transmembrane</keyword>